<comment type="similarity">
    <text evidence="3 15 17">Belongs to the RNA methyltransferase TrmD family.</text>
</comment>
<dbReference type="InterPro" id="IPR023148">
    <property type="entry name" value="tRNA_m1G_MeTrfase_C_sf"/>
</dbReference>
<dbReference type="PANTHER" id="PTHR46417:SF1">
    <property type="entry name" value="TRNA (GUANINE-N(1)-)-METHYLTRANSFERASE"/>
    <property type="match status" value="1"/>
</dbReference>
<keyword evidence="10 15" id="KW-0949">S-adenosyl-L-methionine</keyword>
<keyword evidence="7 15" id="KW-0963">Cytoplasm</keyword>
<protein>
    <recommendedName>
        <fullName evidence="6 15">tRNA (guanine-N(1)-)-methyltransferase</fullName>
        <ecNumber evidence="5 15">2.1.1.228</ecNumber>
    </recommendedName>
    <alternativeName>
        <fullName evidence="12 15">M1G-methyltransferase</fullName>
    </alternativeName>
    <alternativeName>
        <fullName evidence="13 15">tRNA [GM37] methyltransferase</fullName>
    </alternativeName>
</protein>
<comment type="function">
    <text evidence="1 15 17">Specifically methylates guanosine-37 in various tRNAs.</text>
</comment>
<evidence type="ECO:0000256" key="10">
    <source>
        <dbReference type="ARBA" id="ARBA00022691"/>
    </source>
</evidence>
<evidence type="ECO:0000256" key="1">
    <source>
        <dbReference type="ARBA" id="ARBA00002634"/>
    </source>
</evidence>
<organism evidence="19 20">
    <name type="scientific">Lawsonibacter hominis</name>
    <dbReference type="NCBI Taxonomy" id="2763053"/>
    <lineage>
        <taxon>Bacteria</taxon>
        <taxon>Bacillati</taxon>
        <taxon>Bacillota</taxon>
        <taxon>Clostridia</taxon>
        <taxon>Eubacteriales</taxon>
        <taxon>Oscillospiraceae</taxon>
        <taxon>Lawsonibacter</taxon>
    </lineage>
</organism>
<dbReference type="GO" id="GO:0005829">
    <property type="term" value="C:cytosol"/>
    <property type="evidence" value="ECO:0007669"/>
    <property type="project" value="TreeGrafter"/>
</dbReference>
<dbReference type="InterPro" id="IPR002649">
    <property type="entry name" value="tRNA_m1G_MeTrfase_TrmD"/>
</dbReference>
<evidence type="ECO:0000256" key="5">
    <source>
        <dbReference type="ARBA" id="ARBA00012807"/>
    </source>
</evidence>
<keyword evidence="8 15" id="KW-0489">Methyltransferase</keyword>
<dbReference type="Gene3D" id="1.10.1270.20">
    <property type="entry name" value="tRNA(m1g37)methyltransferase, domain 2"/>
    <property type="match status" value="1"/>
</dbReference>
<evidence type="ECO:0000256" key="17">
    <source>
        <dbReference type="RuleBase" id="RU003464"/>
    </source>
</evidence>
<dbReference type="EMBL" id="JACOPP010000011">
    <property type="protein sequence ID" value="MBC5733914.1"/>
    <property type="molecule type" value="Genomic_DNA"/>
</dbReference>
<feature type="domain" description="tRNA methyltransferase TRMD/TRM10-type" evidence="18">
    <location>
        <begin position="3"/>
        <end position="226"/>
    </location>
</feature>
<dbReference type="GO" id="GO:0052906">
    <property type="term" value="F:tRNA (guanine(37)-N1)-methyltransferase activity"/>
    <property type="evidence" value="ECO:0007669"/>
    <property type="project" value="UniProtKB-UniRule"/>
</dbReference>
<dbReference type="Proteomes" id="UP000661435">
    <property type="component" value="Unassembled WGS sequence"/>
</dbReference>
<evidence type="ECO:0000256" key="3">
    <source>
        <dbReference type="ARBA" id="ARBA00007630"/>
    </source>
</evidence>
<evidence type="ECO:0000256" key="16">
    <source>
        <dbReference type="PIRSR" id="PIRSR000386-1"/>
    </source>
</evidence>
<evidence type="ECO:0000256" key="4">
    <source>
        <dbReference type="ARBA" id="ARBA00011738"/>
    </source>
</evidence>
<keyword evidence="20" id="KW-1185">Reference proteome</keyword>
<dbReference type="SUPFAM" id="SSF75217">
    <property type="entry name" value="alpha/beta knot"/>
    <property type="match status" value="1"/>
</dbReference>
<comment type="caution">
    <text evidence="19">The sequence shown here is derived from an EMBL/GenBank/DDBJ whole genome shotgun (WGS) entry which is preliminary data.</text>
</comment>
<reference evidence="19" key="1">
    <citation type="submission" date="2020-08" db="EMBL/GenBank/DDBJ databases">
        <title>Genome public.</title>
        <authorList>
            <person name="Liu C."/>
            <person name="Sun Q."/>
        </authorList>
    </citation>
    <scope>NUCLEOTIDE SEQUENCE</scope>
    <source>
        <strain evidence="19">NSJ-51</strain>
    </source>
</reference>
<dbReference type="InterPro" id="IPR029026">
    <property type="entry name" value="tRNA_m1G_MTases_N"/>
</dbReference>
<dbReference type="PANTHER" id="PTHR46417">
    <property type="entry name" value="TRNA (GUANINE-N(1)-)-METHYLTRANSFERASE"/>
    <property type="match status" value="1"/>
</dbReference>
<comment type="subunit">
    <text evidence="4 15 17">Homodimer.</text>
</comment>
<dbReference type="Pfam" id="PF01746">
    <property type="entry name" value="tRNA_m1G_MT"/>
    <property type="match status" value="1"/>
</dbReference>
<dbReference type="InterPro" id="IPR029028">
    <property type="entry name" value="Alpha/beta_knot_MTases"/>
</dbReference>
<dbReference type="PIRSF" id="PIRSF000386">
    <property type="entry name" value="tRNA_mtase"/>
    <property type="match status" value="1"/>
</dbReference>
<keyword evidence="9 15" id="KW-0808">Transferase</keyword>
<accession>A0A8J6JET8</accession>
<comment type="catalytic activity">
    <reaction evidence="14 15 17">
        <text>guanosine(37) in tRNA + S-adenosyl-L-methionine = N(1)-methylguanosine(37) in tRNA + S-adenosyl-L-homocysteine + H(+)</text>
        <dbReference type="Rhea" id="RHEA:36899"/>
        <dbReference type="Rhea" id="RHEA-COMP:10145"/>
        <dbReference type="Rhea" id="RHEA-COMP:10147"/>
        <dbReference type="ChEBI" id="CHEBI:15378"/>
        <dbReference type="ChEBI" id="CHEBI:57856"/>
        <dbReference type="ChEBI" id="CHEBI:59789"/>
        <dbReference type="ChEBI" id="CHEBI:73542"/>
        <dbReference type="ChEBI" id="CHEBI:74269"/>
        <dbReference type="EC" id="2.1.1.228"/>
    </reaction>
</comment>
<dbReference type="CDD" id="cd18080">
    <property type="entry name" value="TrmD-like"/>
    <property type="match status" value="1"/>
</dbReference>
<feature type="binding site" evidence="15 16">
    <location>
        <begin position="134"/>
        <end position="139"/>
    </location>
    <ligand>
        <name>S-adenosyl-L-methionine</name>
        <dbReference type="ChEBI" id="CHEBI:59789"/>
    </ligand>
</feature>
<keyword evidence="11 15" id="KW-0819">tRNA processing</keyword>
<evidence type="ECO:0000256" key="14">
    <source>
        <dbReference type="ARBA" id="ARBA00047783"/>
    </source>
</evidence>
<gene>
    <name evidence="15 19" type="primary">trmD</name>
    <name evidence="19" type="ORF">H8S57_09280</name>
</gene>
<dbReference type="HAMAP" id="MF_00605">
    <property type="entry name" value="TrmD"/>
    <property type="match status" value="1"/>
</dbReference>
<dbReference type="NCBIfam" id="NF000648">
    <property type="entry name" value="PRK00026.1"/>
    <property type="match status" value="1"/>
</dbReference>
<evidence type="ECO:0000256" key="8">
    <source>
        <dbReference type="ARBA" id="ARBA00022603"/>
    </source>
</evidence>
<comment type="subcellular location">
    <subcellularLocation>
        <location evidence="2 15 17">Cytoplasm</location>
    </subcellularLocation>
</comment>
<evidence type="ECO:0000256" key="15">
    <source>
        <dbReference type="HAMAP-Rule" id="MF_00605"/>
    </source>
</evidence>
<evidence type="ECO:0000256" key="2">
    <source>
        <dbReference type="ARBA" id="ARBA00004496"/>
    </source>
</evidence>
<dbReference type="NCBIfam" id="TIGR00088">
    <property type="entry name" value="trmD"/>
    <property type="match status" value="1"/>
</dbReference>
<evidence type="ECO:0000259" key="18">
    <source>
        <dbReference type="Pfam" id="PF01746"/>
    </source>
</evidence>
<evidence type="ECO:0000256" key="11">
    <source>
        <dbReference type="ARBA" id="ARBA00022694"/>
    </source>
</evidence>
<evidence type="ECO:0000256" key="13">
    <source>
        <dbReference type="ARBA" id="ARBA00033392"/>
    </source>
</evidence>
<dbReference type="RefSeq" id="WP_186907805.1">
    <property type="nucleotide sequence ID" value="NZ_JACOPP010000011.1"/>
</dbReference>
<evidence type="ECO:0000256" key="7">
    <source>
        <dbReference type="ARBA" id="ARBA00022490"/>
    </source>
</evidence>
<proteinExistence type="inferred from homology"/>
<name>A0A8J6JET8_9FIRM</name>
<evidence type="ECO:0000313" key="19">
    <source>
        <dbReference type="EMBL" id="MBC5733914.1"/>
    </source>
</evidence>
<dbReference type="GO" id="GO:0002939">
    <property type="term" value="P:tRNA N1-guanine methylation"/>
    <property type="evidence" value="ECO:0007669"/>
    <property type="project" value="TreeGrafter"/>
</dbReference>
<dbReference type="InterPro" id="IPR016009">
    <property type="entry name" value="tRNA_MeTrfase_TRMD/TRM10"/>
</dbReference>
<sequence length="250" mass="28683">MYEIDIMTLFDLTVGDMMNESVLGRAQERDLLRIEAHQIRDYTLNKQKQVDDYPYGGGRGAVMQADPLYQCWRHIVDAYGPGRTIYLSPAGKTFCEADARRLRDGYSHLILVCGHYEGIDERFIEECVDEEISIGDFVLTGGELPAMVVADAVARLVPGVLSDPECFENESHWNGLLEYPQYSRPEEWHGRRVPAVLRSGDHKKVARWRRKQALLRTRLRRPDLYAQLDLSSREDQALLRELEEETGPSL</sequence>
<dbReference type="EC" id="2.1.1.228" evidence="5 15"/>
<dbReference type="Gene3D" id="3.40.1280.10">
    <property type="match status" value="1"/>
</dbReference>
<feature type="binding site" evidence="15 16">
    <location>
        <position position="114"/>
    </location>
    <ligand>
        <name>S-adenosyl-L-methionine</name>
        <dbReference type="ChEBI" id="CHEBI:59789"/>
    </ligand>
</feature>
<evidence type="ECO:0000256" key="6">
    <source>
        <dbReference type="ARBA" id="ARBA00014679"/>
    </source>
</evidence>
<evidence type="ECO:0000313" key="20">
    <source>
        <dbReference type="Proteomes" id="UP000661435"/>
    </source>
</evidence>
<dbReference type="AlphaFoldDB" id="A0A8J6JET8"/>
<evidence type="ECO:0000256" key="12">
    <source>
        <dbReference type="ARBA" id="ARBA00029736"/>
    </source>
</evidence>
<evidence type="ECO:0000256" key="9">
    <source>
        <dbReference type="ARBA" id="ARBA00022679"/>
    </source>
</evidence>